<dbReference type="EMBL" id="BAAACA010000014">
    <property type="protein sequence ID" value="GAA0593397.1"/>
    <property type="molecule type" value="Genomic_DNA"/>
</dbReference>
<name>A0ABN1FLM8_9ACTN</name>
<reference evidence="1 2" key="1">
    <citation type="journal article" date="2019" name="Int. J. Syst. Evol. Microbiol.">
        <title>The Global Catalogue of Microorganisms (GCM) 10K type strain sequencing project: providing services to taxonomists for standard genome sequencing and annotation.</title>
        <authorList>
            <consortium name="The Broad Institute Genomics Platform"/>
            <consortium name="The Broad Institute Genome Sequencing Center for Infectious Disease"/>
            <person name="Wu L."/>
            <person name="Ma J."/>
        </authorList>
    </citation>
    <scope>NUCLEOTIDE SEQUENCE [LARGE SCALE GENOMIC DNA]</scope>
    <source>
        <strain evidence="1 2">JCM 5067</strain>
    </source>
</reference>
<dbReference type="RefSeq" id="WP_344073164.1">
    <property type="nucleotide sequence ID" value="NZ_BAAACA010000014.1"/>
</dbReference>
<comment type="caution">
    <text evidence="1">The sequence shown here is derived from an EMBL/GenBank/DDBJ whole genome shotgun (WGS) entry which is preliminary data.</text>
</comment>
<proteinExistence type="predicted"/>
<dbReference type="Proteomes" id="UP001500668">
    <property type="component" value="Unassembled WGS sequence"/>
</dbReference>
<evidence type="ECO:0000313" key="1">
    <source>
        <dbReference type="EMBL" id="GAA0593397.1"/>
    </source>
</evidence>
<accession>A0ABN1FLM8</accession>
<gene>
    <name evidence="1" type="ORF">GCM10010394_23400</name>
</gene>
<keyword evidence="2" id="KW-1185">Reference proteome</keyword>
<organism evidence="1 2">
    <name type="scientific">Streptomyces crystallinus</name>
    <dbReference type="NCBI Taxonomy" id="68191"/>
    <lineage>
        <taxon>Bacteria</taxon>
        <taxon>Bacillati</taxon>
        <taxon>Actinomycetota</taxon>
        <taxon>Actinomycetes</taxon>
        <taxon>Kitasatosporales</taxon>
        <taxon>Streptomycetaceae</taxon>
        <taxon>Streptomyces</taxon>
    </lineage>
</organism>
<evidence type="ECO:0000313" key="2">
    <source>
        <dbReference type="Proteomes" id="UP001500668"/>
    </source>
</evidence>
<protein>
    <submittedName>
        <fullName evidence="1">Uncharacterized protein</fullName>
    </submittedName>
</protein>
<sequence length="152" mass="17010">MYIESEHLSNWIEKGRATPLPVASSRSFDEYLCTLPWGPSRLDWHSIPFSSFDYQENGWSGQSAVDWAKSNRLLDSTHAFIMYSASEPGILCSATDAFYELDYLTMGRVHPAYICAAVQGEEGPVLSFERFAEWDGFSAVMTPLSSGCTRMA</sequence>